<keyword evidence="3" id="KW-1185">Reference proteome</keyword>
<dbReference type="PANTHER" id="PTHR33546:SF1">
    <property type="entry name" value="LARGE, MULTIFUNCTIONAL SECRETED PROTEIN"/>
    <property type="match status" value="1"/>
</dbReference>
<proteinExistence type="predicted"/>
<feature type="domain" description="Glucose/Sorbosone dehydrogenase" evidence="1">
    <location>
        <begin position="160"/>
        <end position="318"/>
    </location>
</feature>
<dbReference type="RefSeq" id="WP_175162704.1">
    <property type="nucleotide sequence ID" value="NZ_CADIKI010000012.1"/>
</dbReference>
<dbReference type="Proteomes" id="UP000494252">
    <property type="component" value="Unassembled WGS sequence"/>
</dbReference>
<organism evidence="2 3">
    <name type="scientific">Paraburkholderia fynbosensis</name>
    <dbReference type="NCBI Taxonomy" id="1200993"/>
    <lineage>
        <taxon>Bacteria</taxon>
        <taxon>Pseudomonadati</taxon>
        <taxon>Pseudomonadota</taxon>
        <taxon>Betaproteobacteria</taxon>
        <taxon>Burkholderiales</taxon>
        <taxon>Burkholderiaceae</taxon>
        <taxon>Paraburkholderia</taxon>
    </lineage>
</organism>
<dbReference type="AlphaFoldDB" id="A0A6J5GBQ9"/>
<dbReference type="InterPro" id="IPR012938">
    <property type="entry name" value="Glc/Sorbosone_DH"/>
</dbReference>
<name>A0A6J5GBQ9_9BURK</name>
<dbReference type="EMBL" id="CADIKI010000012">
    <property type="protein sequence ID" value="CAB3797587.1"/>
    <property type="molecule type" value="Genomic_DNA"/>
</dbReference>
<reference evidence="2 3" key="1">
    <citation type="submission" date="2020-04" db="EMBL/GenBank/DDBJ databases">
        <authorList>
            <person name="De Canck E."/>
        </authorList>
    </citation>
    <scope>NUCLEOTIDE SEQUENCE [LARGE SCALE GENOMIC DNA]</scope>
    <source>
        <strain evidence="2 3">LMG 27177</strain>
    </source>
</reference>
<dbReference type="SUPFAM" id="SSF50952">
    <property type="entry name" value="Soluble quinoprotein glucose dehydrogenase"/>
    <property type="match status" value="1"/>
</dbReference>
<evidence type="ECO:0000259" key="1">
    <source>
        <dbReference type="Pfam" id="PF07995"/>
    </source>
</evidence>
<sequence>MKLLPPTAFLPVRFLVFVWFAGLTRALRSRVLRHAAAGLLAGQALSAAAAPPVERIKLPPGFHIEVLSDDVPSARAMALSPEGILYIGSLDGHVYALELQNGRVTGRQVIASGLESPAGVAWHDGALYVSAVSKILRFDAIDAHLNNPPKPAVVIDTLPTETHHGWKFIAFGPDGKLYVPQGAPCNVCQKDRDRFAMIGRMNPDGSHYEVMARGVRNSVGFAWHPVTHELWFTDNGRDLLGDDVPDDELNRAPRAGMDFGFPYCHGGDTLDPEFGKGHPCNAFTPPVAKLGAHVAALGMRFYTGSMFPPAYRNNVFIAEHGSWNRSKKAGYRVVRVMADPDGSHARQRVFAEGWLQPGEAVWGRPADVLPLPDGSLLISDDYAGAIYRVTYAAP</sequence>
<dbReference type="InterPro" id="IPR011041">
    <property type="entry name" value="Quinoprot_gluc/sorb_DH_b-prop"/>
</dbReference>
<accession>A0A6J5GBQ9</accession>
<protein>
    <recommendedName>
        <fullName evidence="1">Glucose/Sorbosone dehydrogenase domain-containing protein</fullName>
    </recommendedName>
</protein>
<dbReference type="Gene3D" id="2.120.10.30">
    <property type="entry name" value="TolB, C-terminal domain"/>
    <property type="match status" value="1"/>
</dbReference>
<gene>
    <name evidence="2" type="ORF">LMG27177_04292</name>
</gene>
<evidence type="ECO:0000313" key="3">
    <source>
        <dbReference type="Proteomes" id="UP000494252"/>
    </source>
</evidence>
<dbReference type="Pfam" id="PF07995">
    <property type="entry name" value="GSDH"/>
    <property type="match status" value="1"/>
</dbReference>
<dbReference type="PANTHER" id="PTHR33546">
    <property type="entry name" value="LARGE, MULTIFUNCTIONAL SECRETED PROTEIN-RELATED"/>
    <property type="match status" value="1"/>
</dbReference>
<dbReference type="InterPro" id="IPR011042">
    <property type="entry name" value="6-blade_b-propeller_TolB-like"/>
</dbReference>
<evidence type="ECO:0000313" key="2">
    <source>
        <dbReference type="EMBL" id="CAB3797587.1"/>
    </source>
</evidence>